<keyword evidence="1" id="KW-0812">Transmembrane</keyword>
<keyword evidence="1" id="KW-0472">Membrane</keyword>
<organism evidence="2">
    <name type="scientific">marine sediment metagenome</name>
    <dbReference type="NCBI Taxonomy" id="412755"/>
    <lineage>
        <taxon>unclassified sequences</taxon>
        <taxon>metagenomes</taxon>
        <taxon>ecological metagenomes</taxon>
    </lineage>
</organism>
<accession>X0U3E7</accession>
<name>X0U3E7_9ZZZZ</name>
<feature type="transmembrane region" description="Helical" evidence="1">
    <location>
        <begin position="15"/>
        <end position="33"/>
    </location>
</feature>
<dbReference type="EMBL" id="BARS01029004">
    <property type="protein sequence ID" value="GAG00314.1"/>
    <property type="molecule type" value="Genomic_DNA"/>
</dbReference>
<gene>
    <name evidence="2" type="ORF">S01H1_45394</name>
</gene>
<sequence>MSYFSLQTAHHRRSLGFRYGAAVLTVIAAVCILS</sequence>
<proteinExistence type="predicted"/>
<feature type="non-terminal residue" evidence="2">
    <location>
        <position position="34"/>
    </location>
</feature>
<reference evidence="2" key="1">
    <citation type="journal article" date="2014" name="Front. Microbiol.">
        <title>High frequency of phylogenetically diverse reductive dehalogenase-homologous genes in deep subseafloor sedimentary metagenomes.</title>
        <authorList>
            <person name="Kawai M."/>
            <person name="Futagami T."/>
            <person name="Toyoda A."/>
            <person name="Takaki Y."/>
            <person name="Nishi S."/>
            <person name="Hori S."/>
            <person name="Arai W."/>
            <person name="Tsubouchi T."/>
            <person name="Morono Y."/>
            <person name="Uchiyama I."/>
            <person name="Ito T."/>
            <person name="Fujiyama A."/>
            <person name="Inagaki F."/>
            <person name="Takami H."/>
        </authorList>
    </citation>
    <scope>NUCLEOTIDE SEQUENCE</scope>
    <source>
        <strain evidence="2">Expedition CK06-06</strain>
    </source>
</reference>
<evidence type="ECO:0000256" key="1">
    <source>
        <dbReference type="SAM" id="Phobius"/>
    </source>
</evidence>
<dbReference type="AlphaFoldDB" id="X0U3E7"/>
<keyword evidence="1" id="KW-1133">Transmembrane helix</keyword>
<evidence type="ECO:0000313" key="2">
    <source>
        <dbReference type="EMBL" id="GAG00314.1"/>
    </source>
</evidence>
<comment type="caution">
    <text evidence="2">The sequence shown here is derived from an EMBL/GenBank/DDBJ whole genome shotgun (WGS) entry which is preliminary data.</text>
</comment>
<protein>
    <submittedName>
        <fullName evidence="2">Uncharacterized protein</fullName>
    </submittedName>
</protein>